<dbReference type="Pfam" id="PF00373">
    <property type="entry name" value="FERM_M"/>
    <property type="match status" value="2"/>
</dbReference>
<evidence type="ECO:0000313" key="3">
    <source>
        <dbReference type="Proteomes" id="UP000838756"/>
    </source>
</evidence>
<feature type="non-terminal residue" evidence="2">
    <location>
        <position position="1"/>
    </location>
</feature>
<accession>A0A8S4QPQ3</accession>
<gene>
    <name evidence="2" type="primary">jg6623</name>
    <name evidence="2" type="ORF">PAEG_LOCUS3360</name>
</gene>
<feature type="domain" description="FERM" evidence="1">
    <location>
        <begin position="1"/>
        <end position="85"/>
    </location>
</feature>
<dbReference type="SUPFAM" id="SSF47031">
    <property type="entry name" value="Second domain of FERM"/>
    <property type="match status" value="1"/>
</dbReference>
<dbReference type="PANTHER" id="PTHR23281">
    <property type="entry name" value="MERLIN/MOESIN/EZRIN/RADIXIN"/>
    <property type="match status" value="1"/>
</dbReference>
<proteinExistence type="predicted"/>
<dbReference type="CDD" id="cd14473">
    <property type="entry name" value="FERM_B-lobe"/>
    <property type="match status" value="1"/>
</dbReference>
<dbReference type="PROSITE" id="PS50057">
    <property type="entry name" value="FERM_3"/>
    <property type="match status" value="1"/>
</dbReference>
<dbReference type="AlphaFoldDB" id="A0A8S4QPQ3"/>
<dbReference type="InterPro" id="IPR011174">
    <property type="entry name" value="ERM"/>
</dbReference>
<name>A0A8S4QPQ3_9NEOP</name>
<dbReference type="InterPro" id="IPR035963">
    <property type="entry name" value="FERM_2"/>
</dbReference>
<dbReference type="InterPro" id="IPR019747">
    <property type="entry name" value="FERM_CS"/>
</dbReference>
<evidence type="ECO:0000259" key="1">
    <source>
        <dbReference type="PROSITE" id="PS50057"/>
    </source>
</evidence>
<protein>
    <submittedName>
        <fullName evidence="2">Jg6623 protein</fullName>
    </submittedName>
</protein>
<dbReference type="PROSITE" id="PS00661">
    <property type="entry name" value="FERM_2"/>
    <property type="match status" value="1"/>
</dbReference>
<comment type="caution">
    <text evidence="2">The sequence shown here is derived from an EMBL/GenBank/DDBJ whole genome shotgun (WGS) entry which is preliminary data.</text>
</comment>
<sequence>MSRDEAEMEYLKIAQDLDMYGVNYFAINRGTVPKMLAALPLWMAKLIRWPRYADHKGMSRDEAEMEYLKIAQDLDMYGVNYFAIN</sequence>
<reference evidence="2" key="1">
    <citation type="submission" date="2022-03" db="EMBL/GenBank/DDBJ databases">
        <authorList>
            <person name="Lindestad O."/>
        </authorList>
    </citation>
    <scope>NUCLEOTIDE SEQUENCE</scope>
</reference>
<dbReference type="Proteomes" id="UP000838756">
    <property type="component" value="Unassembled WGS sequence"/>
</dbReference>
<dbReference type="Gene3D" id="1.20.80.10">
    <property type="match status" value="1"/>
</dbReference>
<organism evidence="2 3">
    <name type="scientific">Pararge aegeria aegeria</name>
    <dbReference type="NCBI Taxonomy" id="348720"/>
    <lineage>
        <taxon>Eukaryota</taxon>
        <taxon>Metazoa</taxon>
        <taxon>Ecdysozoa</taxon>
        <taxon>Arthropoda</taxon>
        <taxon>Hexapoda</taxon>
        <taxon>Insecta</taxon>
        <taxon>Pterygota</taxon>
        <taxon>Neoptera</taxon>
        <taxon>Endopterygota</taxon>
        <taxon>Lepidoptera</taxon>
        <taxon>Glossata</taxon>
        <taxon>Ditrysia</taxon>
        <taxon>Papilionoidea</taxon>
        <taxon>Nymphalidae</taxon>
        <taxon>Satyrinae</taxon>
        <taxon>Satyrini</taxon>
        <taxon>Parargina</taxon>
        <taxon>Pararge</taxon>
    </lineage>
</organism>
<evidence type="ECO:0000313" key="2">
    <source>
        <dbReference type="EMBL" id="CAH2211546.1"/>
    </source>
</evidence>
<dbReference type="GO" id="GO:0003779">
    <property type="term" value="F:actin binding"/>
    <property type="evidence" value="ECO:0007669"/>
    <property type="project" value="InterPro"/>
</dbReference>
<dbReference type="InterPro" id="IPR000299">
    <property type="entry name" value="FERM_domain"/>
</dbReference>
<dbReference type="InterPro" id="IPR019748">
    <property type="entry name" value="FERM_central"/>
</dbReference>
<keyword evidence="3" id="KW-1185">Reference proteome</keyword>
<dbReference type="EMBL" id="CAKXAJ010010719">
    <property type="protein sequence ID" value="CAH2211546.1"/>
    <property type="molecule type" value="Genomic_DNA"/>
</dbReference>
<dbReference type="InterPro" id="IPR014352">
    <property type="entry name" value="FERM/acyl-CoA-bd_prot_sf"/>
</dbReference>
<dbReference type="OrthoDB" id="6018897at2759"/>